<name>A0A2T0QZA8_9ACTN</name>
<evidence type="ECO:0000259" key="2">
    <source>
        <dbReference type="Pfam" id="PF02591"/>
    </source>
</evidence>
<dbReference type="Pfam" id="PF02591">
    <property type="entry name" value="Zn_ribbon_9"/>
    <property type="match status" value="1"/>
</dbReference>
<dbReference type="EMBL" id="PVZF01000012">
    <property type="protein sequence ID" value="PRY11858.1"/>
    <property type="molecule type" value="Genomic_DNA"/>
</dbReference>
<proteinExistence type="predicted"/>
<comment type="caution">
    <text evidence="4">The sequence shown here is derived from an EMBL/GenBank/DDBJ whole genome shotgun (WGS) entry which is preliminary data.</text>
</comment>
<dbReference type="Proteomes" id="UP000238083">
    <property type="component" value="Unassembled WGS sequence"/>
</dbReference>
<dbReference type="InterPro" id="IPR003743">
    <property type="entry name" value="Zf-RING_7"/>
</dbReference>
<sequence>MPKAPAIDQQRLLDLQSVDTRLAQLAHRRSTLPEQAELASLQKERQRSADMLVAARTLVSDVERQVAKAEADVAQVRDRAERNTKRLEAGVGSSKDLQALQHELESLARRQTVLEDEELVVLERLEQVQFAAAELTTTDGELAEQIEEVTVRKDAALAEIASEETAVLARRQAIAMGVDDALVALYEKVRAPRSGVGAALLRSRRCGGCQLELNASDLAEIRKAASDDVVFCEECGRILVRTEESGL</sequence>
<evidence type="ECO:0000313" key="5">
    <source>
        <dbReference type="Proteomes" id="UP000238083"/>
    </source>
</evidence>
<dbReference type="Gene3D" id="1.10.287.1490">
    <property type="match status" value="1"/>
</dbReference>
<dbReference type="PANTHER" id="PTHR39082">
    <property type="entry name" value="PHOSPHOLIPASE C-BETA-2-RELATED"/>
    <property type="match status" value="1"/>
</dbReference>
<organism evidence="4 5">
    <name type="scientific">Kineococcus rhizosphaerae</name>
    <dbReference type="NCBI Taxonomy" id="559628"/>
    <lineage>
        <taxon>Bacteria</taxon>
        <taxon>Bacillati</taxon>
        <taxon>Actinomycetota</taxon>
        <taxon>Actinomycetes</taxon>
        <taxon>Kineosporiales</taxon>
        <taxon>Kineosporiaceae</taxon>
        <taxon>Kineococcus</taxon>
    </lineage>
</organism>
<protein>
    <submittedName>
        <fullName evidence="4">Uncharacterized protein</fullName>
    </submittedName>
</protein>
<dbReference type="RefSeq" id="WP_106214253.1">
    <property type="nucleotide sequence ID" value="NZ_PVZF01000012.1"/>
</dbReference>
<dbReference type="OrthoDB" id="9784388at2"/>
<dbReference type="InterPro" id="IPR056003">
    <property type="entry name" value="CT398_CC_hairpin"/>
</dbReference>
<reference evidence="4 5" key="1">
    <citation type="submission" date="2018-03" db="EMBL/GenBank/DDBJ databases">
        <title>Genomic Encyclopedia of Archaeal and Bacterial Type Strains, Phase II (KMG-II): from individual species to whole genera.</title>
        <authorList>
            <person name="Goeker M."/>
        </authorList>
    </citation>
    <scope>NUCLEOTIDE SEQUENCE [LARGE SCALE GENOMIC DNA]</scope>
    <source>
        <strain evidence="4 5">DSM 19711</strain>
    </source>
</reference>
<feature type="domain" description="CT398-like coiled coil hairpin" evidence="3">
    <location>
        <begin position="15"/>
        <end position="191"/>
    </location>
</feature>
<feature type="domain" description="C4-type zinc ribbon" evidence="2">
    <location>
        <begin position="205"/>
        <end position="239"/>
    </location>
</feature>
<keyword evidence="1" id="KW-0175">Coiled coil</keyword>
<dbReference type="Pfam" id="PF24481">
    <property type="entry name" value="CT398_CC"/>
    <property type="match status" value="1"/>
</dbReference>
<gene>
    <name evidence="4" type="ORF">CLV37_112158</name>
</gene>
<evidence type="ECO:0000259" key="3">
    <source>
        <dbReference type="Pfam" id="PF24481"/>
    </source>
</evidence>
<keyword evidence="5" id="KW-1185">Reference proteome</keyword>
<dbReference type="PANTHER" id="PTHR39082:SF1">
    <property type="entry name" value="SCAVENGER RECEPTOR CLASS A MEMBER 3"/>
    <property type="match status" value="1"/>
</dbReference>
<accession>A0A2T0QZA8</accession>
<dbReference type="InterPro" id="IPR052376">
    <property type="entry name" value="Oxidative_Scav/Glycosyltrans"/>
</dbReference>
<feature type="coiled-coil region" evidence="1">
    <location>
        <begin position="52"/>
        <end position="117"/>
    </location>
</feature>
<evidence type="ECO:0000313" key="4">
    <source>
        <dbReference type="EMBL" id="PRY11858.1"/>
    </source>
</evidence>
<evidence type="ECO:0000256" key="1">
    <source>
        <dbReference type="SAM" id="Coils"/>
    </source>
</evidence>
<dbReference type="AlphaFoldDB" id="A0A2T0QZA8"/>